<reference evidence="2 3" key="1">
    <citation type="submission" date="2024-02" db="EMBL/GenBank/DDBJ databases">
        <title>High-quality chromosome-scale genome assembly of Pensacola bahiagrass (Paspalum notatum Flugge var. saurae).</title>
        <authorList>
            <person name="Vega J.M."/>
            <person name="Podio M."/>
            <person name="Orjuela J."/>
            <person name="Siena L.A."/>
            <person name="Pessino S.C."/>
            <person name="Combes M.C."/>
            <person name="Mariac C."/>
            <person name="Albertini E."/>
            <person name="Pupilli F."/>
            <person name="Ortiz J.P.A."/>
            <person name="Leblanc O."/>
        </authorList>
    </citation>
    <scope>NUCLEOTIDE SEQUENCE [LARGE SCALE GENOMIC DNA]</scope>
    <source>
        <strain evidence="2">R1</strain>
        <tissue evidence="2">Leaf</tissue>
    </source>
</reference>
<dbReference type="Proteomes" id="UP001341281">
    <property type="component" value="Chromosome 10"/>
</dbReference>
<dbReference type="AlphaFoldDB" id="A0AAQ3XG24"/>
<sequence length="167" mass="18966">MVNTRNGQHSGSEPHANGAPPPPELATLVVQQAELIRLLAEECQGRGQLQPREPRNRGISYKDFEELRRPVFTKCPEPLNADDWVRTIRSKFTLLPELTEQQKARFAGQLLQGPAGAWHATLLEMQRAGHEPTWEEFTRAFRAHYIPDDLMERRSGNFGSLSKATRL</sequence>
<protein>
    <recommendedName>
        <fullName evidence="4">Retrotransposon gag domain-containing protein</fullName>
    </recommendedName>
</protein>
<name>A0AAQ3XG24_PASNO</name>
<keyword evidence="3" id="KW-1185">Reference proteome</keyword>
<gene>
    <name evidence="2" type="ORF">U9M48_043054</name>
</gene>
<accession>A0AAQ3XG24</accession>
<proteinExistence type="predicted"/>
<evidence type="ECO:0008006" key="4">
    <source>
        <dbReference type="Google" id="ProtNLM"/>
    </source>
</evidence>
<evidence type="ECO:0000256" key="1">
    <source>
        <dbReference type="SAM" id="MobiDB-lite"/>
    </source>
</evidence>
<organism evidence="2 3">
    <name type="scientific">Paspalum notatum var. saurae</name>
    <dbReference type="NCBI Taxonomy" id="547442"/>
    <lineage>
        <taxon>Eukaryota</taxon>
        <taxon>Viridiplantae</taxon>
        <taxon>Streptophyta</taxon>
        <taxon>Embryophyta</taxon>
        <taxon>Tracheophyta</taxon>
        <taxon>Spermatophyta</taxon>
        <taxon>Magnoliopsida</taxon>
        <taxon>Liliopsida</taxon>
        <taxon>Poales</taxon>
        <taxon>Poaceae</taxon>
        <taxon>PACMAD clade</taxon>
        <taxon>Panicoideae</taxon>
        <taxon>Andropogonodae</taxon>
        <taxon>Paspaleae</taxon>
        <taxon>Paspalinae</taxon>
        <taxon>Paspalum</taxon>
    </lineage>
</organism>
<evidence type="ECO:0000313" key="3">
    <source>
        <dbReference type="Proteomes" id="UP001341281"/>
    </source>
</evidence>
<dbReference type="EMBL" id="CP144754">
    <property type="protein sequence ID" value="WVZ97528.1"/>
    <property type="molecule type" value="Genomic_DNA"/>
</dbReference>
<feature type="compositionally biased region" description="Polar residues" evidence="1">
    <location>
        <begin position="1"/>
        <end position="11"/>
    </location>
</feature>
<feature type="region of interest" description="Disordered" evidence="1">
    <location>
        <begin position="1"/>
        <end position="24"/>
    </location>
</feature>
<evidence type="ECO:0000313" key="2">
    <source>
        <dbReference type="EMBL" id="WVZ97528.1"/>
    </source>
</evidence>